<keyword evidence="4" id="KW-0418">Kinase</keyword>
<name>A0A835WW92_9CHLO</name>
<dbReference type="InterPro" id="IPR008271">
    <property type="entry name" value="Ser/Thr_kinase_AS"/>
</dbReference>
<sequence>MGNVCFGAKEEPGTQGERPQPATLPTLSSISLPNGESMLSGPVGNSSSAPEPQPPGSGNEVPVGAGLSVKEAHLEDAARLQQKWALEAAMSMSPAELSADVQLLESIGSGSSAVVYRGIFQGGDVALKIMITNSRNEKAGIREALLSPHLRHPARCVNPSEDGLGNPRLVRHERQGWRDVLTRVGAIPNKHLLMLVQELCDAGSLGGAIRQGMFRPKPGVRTEALARRVLLRTATELCRGMVHIHTANVLHGDLKPANVLLARSRKDRRGFTVKVADFGLSKLLHVNGGSQVDSSAGGTLAYMSPEAFNGVFSRASDVYAFGMLLHEMVTGERPYEHMIPAQVMMGVSFGGLRPDWPVAHWPEICALGARCLAQEPAERPSFRQLAEELVALEEALRATSKQQLSQSQVDLPDAGPPASNGRAAAHMSSSCSDGKALRGTSSLTPQTPMGVHSAPGLPSGGALSDRLSGGSSAPSTAAAAAAAAASAPSCAISGPNCVLATIPEPLESATFSTTAALQAVSDPTCAVASLAPGGAAAVADTVAAAAAAGAKAAAAAAMSVATPASAVGVVNATELVGAAAVDAAAHDATPSSTNTDAESDLQEQPQGQQLQPEWRRVELEAEVQPGEVSPMRTADLADVSLWDAPTALSAADVHLQCVASPRTPPD</sequence>
<feature type="domain" description="Protein kinase" evidence="8">
    <location>
        <begin position="101"/>
        <end position="396"/>
    </location>
</feature>
<evidence type="ECO:0000313" key="9">
    <source>
        <dbReference type="EMBL" id="KAG2454594.1"/>
    </source>
</evidence>
<dbReference type="AlphaFoldDB" id="A0A835WW92"/>
<keyword evidence="5 6" id="KW-0067">ATP-binding</keyword>
<dbReference type="Pfam" id="PF07714">
    <property type="entry name" value="PK_Tyr_Ser-Thr"/>
    <property type="match status" value="1"/>
</dbReference>
<dbReference type="GO" id="GO:0005524">
    <property type="term" value="F:ATP binding"/>
    <property type="evidence" value="ECO:0007669"/>
    <property type="project" value="UniProtKB-UniRule"/>
</dbReference>
<evidence type="ECO:0000256" key="7">
    <source>
        <dbReference type="SAM" id="MobiDB-lite"/>
    </source>
</evidence>
<feature type="binding site" evidence="6">
    <location>
        <position position="128"/>
    </location>
    <ligand>
        <name>ATP</name>
        <dbReference type="ChEBI" id="CHEBI:30616"/>
    </ligand>
</feature>
<keyword evidence="1" id="KW-0723">Serine/threonine-protein kinase</keyword>
<feature type="region of interest" description="Disordered" evidence="7">
    <location>
        <begin position="401"/>
        <end position="470"/>
    </location>
</feature>
<dbReference type="InterPro" id="IPR000719">
    <property type="entry name" value="Prot_kinase_dom"/>
</dbReference>
<dbReference type="EMBL" id="JAEHOD010000001">
    <property type="protein sequence ID" value="KAG2454594.1"/>
    <property type="molecule type" value="Genomic_DNA"/>
</dbReference>
<feature type="region of interest" description="Disordered" evidence="7">
    <location>
        <begin position="585"/>
        <end position="613"/>
    </location>
</feature>
<dbReference type="PANTHER" id="PTHR44329">
    <property type="entry name" value="SERINE/THREONINE-PROTEIN KINASE TNNI3K-RELATED"/>
    <property type="match status" value="1"/>
</dbReference>
<dbReference type="Gene3D" id="1.10.510.10">
    <property type="entry name" value="Transferase(Phosphotransferase) domain 1"/>
    <property type="match status" value="1"/>
</dbReference>
<dbReference type="PROSITE" id="PS00107">
    <property type="entry name" value="PROTEIN_KINASE_ATP"/>
    <property type="match status" value="1"/>
</dbReference>
<dbReference type="Proteomes" id="UP000613740">
    <property type="component" value="Unassembled WGS sequence"/>
</dbReference>
<accession>A0A835WW92</accession>
<evidence type="ECO:0000256" key="2">
    <source>
        <dbReference type="ARBA" id="ARBA00022679"/>
    </source>
</evidence>
<evidence type="ECO:0000259" key="8">
    <source>
        <dbReference type="PROSITE" id="PS50011"/>
    </source>
</evidence>
<keyword evidence="3 6" id="KW-0547">Nucleotide-binding</keyword>
<evidence type="ECO:0000256" key="1">
    <source>
        <dbReference type="ARBA" id="ARBA00022527"/>
    </source>
</evidence>
<evidence type="ECO:0000256" key="4">
    <source>
        <dbReference type="ARBA" id="ARBA00022777"/>
    </source>
</evidence>
<feature type="region of interest" description="Disordered" evidence="7">
    <location>
        <begin position="1"/>
        <end position="64"/>
    </location>
</feature>
<gene>
    <name evidence="9" type="ORF">HYH02_000435</name>
</gene>
<keyword evidence="2" id="KW-0808">Transferase</keyword>
<keyword evidence="10" id="KW-1185">Reference proteome</keyword>
<dbReference type="SUPFAM" id="SSF56112">
    <property type="entry name" value="Protein kinase-like (PK-like)"/>
    <property type="match status" value="1"/>
</dbReference>
<dbReference type="GO" id="GO:0004674">
    <property type="term" value="F:protein serine/threonine kinase activity"/>
    <property type="evidence" value="ECO:0007669"/>
    <property type="project" value="UniProtKB-KW"/>
</dbReference>
<dbReference type="PANTHER" id="PTHR44329:SF214">
    <property type="entry name" value="PROTEIN KINASE DOMAIN-CONTAINING PROTEIN"/>
    <property type="match status" value="1"/>
</dbReference>
<proteinExistence type="predicted"/>
<protein>
    <recommendedName>
        <fullName evidence="8">Protein kinase domain-containing protein</fullName>
    </recommendedName>
</protein>
<dbReference type="OrthoDB" id="1711006at2759"/>
<feature type="compositionally biased region" description="Polar residues" evidence="7">
    <location>
        <begin position="23"/>
        <end position="34"/>
    </location>
</feature>
<dbReference type="InterPro" id="IPR001245">
    <property type="entry name" value="Ser-Thr/Tyr_kinase_cat_dom"/>
</dbReference>
<dbReference type="PROSITE" id="PS00108">
    <property type="entry name" value="PROTEIN_KINASE_ST"/>
    <property type="match status" value="1"/>
</dbReference>
<evidence type="ECO:0000313" key="10">
    <source>
        <dbReference type="Proteomes" id="UP000613740"/>
    </source>
</evidence>
<evidence type="ECO:0000256" key="3">
    <source>
        <dbReference type="ARBA" id="ARBA00022741"/>
    </source>
</evidence>
<dbReference type="InterPro" id="IPR051681">
    <property type="entry name" value="Ser/Thr_Kinases-Pseudokinases"/>
</dbReference>
<dbReference type="PROSITE" id="PS50011">
    <property type="entry name" value="PROTEIN_KINASE_DOM"/>
    <property type="match status" value="1"/>
</dbReference>
<organism evidence="9 10">
    <name type="scientific">Chlamydomonas schloesseri</name>
    <dbReference type="NCBI Taxonomy" id="2026947"/>
    <lineage>
        <taxon>Eukaryota</taxon>
        <taxon>Viridiplantae</taxon>
        <taxon>Chlorophyta</taxon>
        <taxon>core chlorophytes</taxon>
        <taxon>Chlorophyceae</taxon>
        <taxon>CS clade</taxon>
        <taxon>Chlamydomonadales</taxon>
        <taxon>Chlamydomonadaceae</taxon>
        <taxon>Chlamydomonas</taxon>
    </lineage>
</organism>
<comment type="caution">
    <text evidence="9">The sequence shown here is derived from an EMBL/GenBank/DDBJ whole genome shotgun (WGS) entry which is preliminary data.</text>
</comment>
<dbReference type="SMART" id="SM00220">
    <property type="entry name" value="S_TKc"/>
    <property type="match status" value="1"/>
</dbReference>
<evidence type="ECO:0000256" key="5">
    <source>
        <dbReference type="ARBA" id="ARBA00022840"/>
    </source>
</evidence>
<dbReference type="Gene3D" id="3.30.200.20">
    <property type="entry name" value="Phosphorylase Kinase, domain 1"/>
    <property type="match status" value="1"/>
</dbReference>
<dbReference type="InterPro" id="IPR017441">
    <property type="entry name" value="Protein_kinase_ATP_BS"/>
</dbReference>
<reference evidence="9" key="1">
    <citation type="journal article" date="2020" name="bioRxiv">
        <title>Comparative genomics of Chlamydomonas.</title>
        <authorList>
            <person name="Craig R.J."/>
            <person name="Hasan A.R."/>
            <person name="Ness R.W."/>
            <person name="Keightley P.D."/>
        </authorList>
    </citation>
    <scope>NUCLEOTIDE SEQUENCE</scope>
    <source>
        <strain evidence="9">CCAP 11/173</strain>
    </source>
</reference>
<feature type="compositionally biased region" description="Low complexity" evidence="7">
    <location>
        <begin position="602"/>
        <end position="612"/>
    </location>
</feature>
<dbReference type="InterPro" id="IPR011009">
    <property type="entry name" value="Kinase-like_dom_sf"/>
</dbReference>
<evidence type="ECO:0000256" key="6">
    <source>
        <dbReference type="PROSITE-ProRule" id="PRU10141"/>
    </source>
</evidence>